<comment type="subcellular location">
    <subcellularLocation>
        <location evidence="2">Cytoplasm</location>
    </subcellularLocation>
</comment>
<dbReference type="InterPro" id="IPR017462">
    <property type="entry name" value="Sulphur_relay_TusC/DsrF"/>
</dbReference>
<proteinExistence type="inferred from homology"/>
<comment type="similarity">
    <text evidence="3">Belongs to the DsrF/TusC family.</text>
</comment>
<dbReference type="PANTHER" id="PTHR38780:SF1">
    <property type="entry name" value="PROTEIN TUSC"/>
    <property type="match status" value="1"/>
</dbReference>
<keyword evidence="6" id="KW-1185">Reference proteome</keyword>
<dbReference type="Proteomes" id="UP001570417">
    <property type="component" value="Unassembled WGS sequence"/>
</dbReference>
<evidence type="ECO:0000256" key="3">
    <source>
        <dbReference type="ARBA" id="ARBA00005996"/>
    </source>
</evidence>
<sequence length="118" mass="13215">MKKLAFVFHHFPHSTSSGREGLDALLAASAYTEDISVFFLGDGVTQLLENQSPDKVLSRDYISAFKLMDLYDIENVYVCQSSLKKFGLSKDKLLIEVECLSGDDIINKLSLCDQLLTF</sequence>
<evidence type="ECO:0000313" key="6">
    <source>
        <dbReference type="Proteomes" id="UP001570417"/>
    </source>
</evidence>
<dbReference type="InterPro" id="IPR027396">
    <property type="entry name" value="DsrEFH-like"/>
</dbReference>
<comment type="function">
    <text evidence="1">Could be part of a sulfur-relay system.</text>
</comment>
<dbReference type="RefSeq" id="WP_372264714.1">
    <property type="nucleotide sequence ID" value="NZ_JBFRUW010000004.1"/>
</dbReference>
<dbReference type="PANTHER" id="PTHR38780">
    <property type="entry name" value="PROTEIN TUSC"/>
    <property type="match status" value="1"/>
</dbReference>
<accession>A0ABV4N6Q6</accession>
<protein>
    <recommendedName>
        <fullName evidence="4">Protein TusC homolog</fullName>
    </recommendedName>
</protein>
<dbReference type="InterPro" id="IPR003787">
    <property type="entry name" value="Sulphur_relay_DsrE/F-like"/>
</dbReference>
<evidence type="ECO:0000256" key="1">
    <source>
        <dbReference type="ARBA" id="ARBA00002850"/>
    </source>
</evidence>
<dbReference type="NCBIfam" id="NF001238">
    <property type="entry name" value="PRK00211.1"/>
    <property type="match status" value="1"/>
</dbReference>
<name>A0ABV4N6Q6_9VIBR</name>
<reference evidence="5 6" key="1">
    <citation type="journal article" date="2024" name="ISME J.">
        <title>Tailless and filamentous prophages are predominant in marine Vibrio.</title>
        <authorList>
            <person name="Steensen K."/>
            <person name="Seneca J."/>
            <person name="Bartlau N."/>
            <person name="Yu X.A."/>
            <person name="Hussain F.A."/>
            <person name="Polz M.F."/>
        </authorList>
    </citation>
    <scope>NUCLEOTIDE SEQUENCE [LARGE SCALE GENOMIC DNA]</scope>
    <source>
        <strain evidence="5 6">10N.222.51.A1</strain>
    </source>
</reference>
<dbReference type="EMBL" id="JBFRUW010000004">
    <property type="protein sequence ID" value="MFA0567077.1"/>
    <property type="molecule type" value="Genomic_DNA"/>
</dbReference>
<evidence type="ECO:0000256" key="4">
    <source>
        <dbReference type="ARBA" id="ARBA00017149"/>
    </source>
</evidence>
<dbReference type="SUPFAM" id="SSF75169">
    <property type="entry name" value="DsrEFH-like"/>
    <property type="match status" value="1"/>
</dbReference>
<evidence type="ECO:0000313" key="5">
    <source>
        <dbReference type="EMBL" id="MFA0567077.1"/>
    </source>
</evidence>
<organism evidence="5 6">
    <name type="scientific">Vibrio gallaecicus</name>
    <dbReference type="NCBI Taxonomy" id="552386"/>
    <lineage>
        <taxon>Bacteria</taxon>
        <taxon>Pseudomonadati</taxon>
        <taxon>Pseudomonadota</taxon>
        <taxon>Gammaproteobacteria</taxon>
        <taxon>Vibrionales</taxon>
        <taxon>Vibrionaceae</taxon>
        <taxon>Vibrio</taxon>
    </lineage>
</organism>
<evidence type="ECO:0000256" key="2">
    <source>
        <dbReference type="ARBA" id="ARBA00004496"/>
    </source>
</evidence>
<dbReference type="Pfam" id="PF02635">
    <property type="entry name" value="DsrE"/>
    <property type="match status" value="1"/>
</dbReference>
<dbReference type="NCBIfam" id="TIGR03010">
    <property type="entry name" value="sulf_tusC_dsrF"/>
    <property type="match status" value="1"/>
</dbReference>
<dbReference type="Gene3D" id="3.40.1260.10">
    <property type="entry name" value="DsrEFH-like"/>
    <property type="match status" value="1"/>
</dbReference>
<gene>
    <name evidence="5" type="primary">tusC</name>
    <name evidence="5" type="ORF">AB4566_02165</name>
</gene>
<comment type="caution">
    <text evidence="5">The sequence shown here is derived from an EMBL/GenBank/DDBJ whole genome shotgun (WGS) entry which is preliminary data.</text>
</comment>